<sequence>MFNENSKLVQDYVLLIRNGLKTIADVPNFQNLREVVSSVIAN</sequence>
<dbReference type="Proteomes" id="UP000035704">
    <property type="component" value="Chromosome"/>
</dbReference>
<name>A0A0G3WGN2_9CLOT</name>
<dbReference type="AlphaFoldDB" id="A0A0G3WGN2"/>
<protein>
    <submittedName>
        <fullName evidence="1">Uncharacterized protein</fullName>
    </submittedName>
</protein>
<gene>
    <name evidence="1" type="ORF">CACET_c31700</name>
</gene>
<organism evidence="1 2">
    <name type="scientific">Clostridium aceticum</name>
    <dbReference type="NCBI Taxonomy" id="84022"/>
    <lineage>
        <taxon>Bacteria</taxon>
        <taxon>Bacillati</taxon>
        <taxon>Bacillota</taxon>
        <taxon>Clostridia</taxon>
        <taxon>Eubacteriales</taxon>
        <taxon>Clostridiaceae</taxon>
        <taxon>Clostridium</taxon>
    </lineage>
</organism>
<proteinExistence type="predicted"/>
<evidence type="ECO:0000313" key="2">
    <source>
        <dbReference type="Proteomes" id="UP000035704"/>
    </source>
</evidence>
<reference evidence="1 2" key="1">
    <citation type="submission" date="2014-10" db="EMBL/GenBank/DDBJ databases">
        <title>Genome sequence of Clostridium aceticum DSM 1496.</title>
        <authorList>
            <person name="Poehlein A."/>
            <person name="Schiel-Bengelsdorf B."/>
            <person name="Gottschalk G."/>
            <person name="Duerre P."/>
            <person name="Daniel R."/>
        </authorList>
    </citation>
    <scope>NUCLEOTIDE SEQUENCE [LARGE SCALE GENOMIC DNA]</scope>
    <source>
        <strain evidence="1 2">DSM 1496</strain>
    </source>
</reference>
<evidence type="ECO:0000313" key="1">
    <source>
        <dbReference type="EMBL" id="AKL96614.1"/>
    </source>
</evidence>
<keyword evidence="2" id="KW-1185">Reference proteome</keyword>
<accession>A0A0G3WGN2</accession>
<dbReference type="EMBL" id="CP009687">
    <property type="protein sequence ID" value="AKL96614.1"/>
    <property type="molecule type" value="Genomic_DNA"/>
</dbReference>
<dbReference type="RefSeq" id="WP_278287087.1">
    <property type="nucleotide sequence ID" value="NZ_CP009687.1"/>
</dbReference>
<dbReference type="STRING" id="84022.CACET_c31700"/>
<dbReference type="KEGG" id="cace:CACET_c31700"/>
<dbReference type="PATRIC" id="fig|84022.6.peg.3243"/>